<organism evidence="3">
    <name type="scientific">Lichtheimia ramosa</name>
    <dbReference type="NCBI Taxonomy" id="688394"/>
    <lineage>
        <taxon>Eukaryota</taxon>
        <taxon>Fungi</taxon>
        <taxon>Fungi incertae sedis</taxon>
        <taxon>Mucoromycota</taxon>
        <taxon>Mucoromycotina</taxon>
        <taxon>Mucoromycetes</taxon>
        <taxon>Mucorales</taxon>
        <taxon>Lichtheimiaceae</taxon>
        <taxon>Lichtheimia</taxon>
    </lineage>
</organism>
<evidence type="ECO:0000259" key="2">
    <source>
        <dbReference type="Pfam" id="PF07859"/>
    </source>
</evidence>
<dbReference type="EMBL" id="LK023323">
    <property type="protein sequence ID" value="CDS07183.1"/>
    <property type="molecule type" value="Genomic_DNA"/>
</dbReference>
<feature type="domain" description="Alpha/beta hydrolase fold-3" evidence="2">
    <location>
        <begin position="80"/>
        <end position="292"/>
    </location>
</feature>
<dbReference type="AlphaFoldDB" id="A0A077WJE8"/>
<dbReference type="PANTHER" id="PTHR48081:SF8">
    <property type="entry name" value="ALPHA_BETA HYDROLASE FOLD-3 DOMAIN-CONTAINING PROTEIN-RELATED"/>
    <property type="match status" value="1"/>
</dbReference>
<keyword evidence="1" id="KW-0378">Hydrolase</keyword>
<evidence type="ECO:0000313" key="3">
    <source>
        <dbReference type="EMBL" id="CDS07183.1"/>
    </source>
</evidence>
<reference evidence="3" key="1">
    <citation type="journal article" date="2014" name="Genome Announc.">
        <title>De novo whole-genome sequence and genome annotation of Lichtheimia ramosa.</title>
        <authorList>
            <person name="Linde J."/>
            <person name="Schwartze V."/>
            <person name="Binder U."/>
            <person name="Lass-Florl C."/>
            <person name="Voigt K."/>
            <person name="Horn F."/>
        </authorList>
    </citation>
    <scope>NUCLEOTIDE SEQUENCE</scope>
    <source>
        <strain evidence="3">JMRC FSU:6197</strain>
    </source>
</reference>
<dbReference type="InterPro" id="IPR013094">
    <property type="entry name" value="AB_hydrolase_3"/>
</dbReference>
<dbReference type="GO" id="GO:0016787">
    <property type="term" value="F:hydrolase activity"/>
    <property type="evidence" value="ECO:0007669"/>
    <property type="project" value="UniProtKB-KW"/>
</dbReference>
<evidence type="ECO:0000256" key="1">
    <source>
        <dbReference type="ARBA" id="ARBA00022801"/>
    </source>
</evidence>
<dbReference type="Pfam" id="PF07859">
    <property type="entry name" value="Abhydrolase_3"/>
    <property type="match status" value="1"/>
</dbReference>
<dbReference type="SUPFAM" id="SSF53474">
    <property type="entry name" value="alpha/beta-Hydrolases"/>
    <property type="match status" value="1"/>
</dbReference>
<proteinExistence type="predicted"/>
<dbReference type="SMR" id="A0A077WJE8"/>
<dbReference type="OrthoDB" id="408631at2759"/>
<gene>
    <name evidence="3" type="ORF">LRAMOSA09706</name>
</gene>
<dbReference type="ESTHER" id="9fung-a0a068rju9">
    <property type="family name" value="Hormone-sensitive_lipase_like"/>
</dbReference>
<protein>
    <recommendedName>
        <fullName evidence="2">Alpha/beta hydrolase fold-3 domain-containing protein</fullName>
    </recommendedName>
</protein>
<name>A0A077WJE8_9FUNG</name>
<dbReference type="Gene3D" id="3.40.50.1820">
    <property type="entry name" value="alpha/beta hydrolase"/>
    <property type="match status" value="1"/>
</dbReference>
<accession>A0A077WJE8</accession>
<dbReference type="InterPro" id="IPR029058">
    <property type="entry name" value="AB_hydrolase_fold"/>
</dbReference>
<sequence length="321" mass="35195">MTFSTPIHPVYAASIEARKGLPPISAIPVEKFREVANQRSAALKLPEVIEQDKTVEFEDKKLKLTLLRPLGTENDILPVVIYYHGGGWVFGSKYTHAKIIHDICIKNHVAVVFLDYSLAPEVKFPVIHEEAYATLQWVLANGKDIQVDTTKLALCGDSAGGNLTVAVSLMAKQRGLPDNAIKTQIAIYPATADTRDHYQSYQAFGNGEYILTREDMKFFSDAYYNGANGGDKKWACPLIASVEELSGLPPALVLTAEADVLRDEGEDYARKLTEAGVKAAAVRMIGAIHGYVTVPSPIDVPQYTHTLAMIKCQLDEAFGRS</sequence>
<dbReference type="PANTHER" id="PTHR48081">
    <property type="entry name" value="AB HYDROLASE SUPERFAMILY PROTEIN C4A8.06C"/>
    <property type="match status" value="1"/>
</dbReference>
<dbReference type="InterPro" id="IPR050300">
    <property type="entry name" value="GDXG_lipolytic_enzyme"/>
</dbReference>